<reference evidence="2 3" key="1">
    <citation type="journal article" date="2016" name="Nat. Commun.">
        <title>Thousands of microbial genomes shed light on interconnected biogeochemical processes in an aquifer system.</title>
        <authorList>
            <person name="Anantharaman K."/>
            <person name="Brown C.T."/>
            <person name="Hug L.A."/>
            <person name="Sharon I."/>
            <person name="Castelle C.J."/>
            <person name="Probst A.J."/>
            <person name="Thomas B.C."/>
            <person name="Singh A."/>
            <person name="Wilkins M.J."/>
            <person name="Karaoz U."/>
            <person name="Brodie E.L."/>
            <person name="Williams K.H."/>
            <person name="Hubbard S.S."/>
            <person name="Banfield J.F."/>
        </authorList>
    </citation>
    <scope>NUCLEOTIDE SEQUENCE [LARGE SCALE GENOMIC DNA]</scope>
</reference>
<proteinExistence type="predicted"/>
<keyword evidence="1" id="KW-1133">Transmembrane helix</keyword>
<evidence type="ECO:0000313" key="2">
    <source>
        <dbReference type="EMBL" id="OGE72229.1"/>
    </source>
</evidence>
<dbReference type="STRING" id="1797794.A3H40_02515"/>
<feature type="transmembrane region" description="Helical" evidence="1">
    <location>
        <begin position="122"/>
        <end position="140"/>
    </location>
</feature>
<evidence type="ECO:0000256" key="1">
    <source>
        <dbReference type="SAM" id="Phobius"/>
    </source>
</evidence>
<dbReference type="EMBL" id="MFDV01000010">
    <property type="protein sequence ID" value="OGE72229.1"/>
    <property type="molecule type" value="Genomic_DNA"/>
</dbReference>
<keyword evidence="1" id="KW-0472">Membrane</keyword>
<protein>
    <submittedName>
        <fullName evidence="2">Uncharacterized protein</fullName>
    </submittedName>
</protein>
<organism evidence="2 3">
    <name type="scientific">Candidatus Daviesbacteria bacterium RIFCSPLOWO2_02_FULL_38_15</name>
    <dbReference type="NCBI Taxonomy" id="1797794"/>
    <lineage>
        <taxon>Bacteria</taxon>
        <taxon>Candidatus Daviesiibacteriota</taxon>
    </lineage>
</organism>
<evidence type="ECO:0000313" key="3">
    <source>
        <dbReference type="Proteomes" id="UP000177057"/>
    </source>
</evidence>
<dbReference type="Proteomes" id="UP000177057">
    <property type="component" value="Unassembled WGS sequence"/>
</dbReference>
<sequence length="178" mass="20380">MSKKILIALIVIVIIRVLMFINLNIRELTNEYITPAEFGIGGNPVPIWLTDEQRREHGLNYDNLEVLLMHNKVVNYSLSYLSHYLDYFRGDFLFTNGSFLYLFDALFAGVGLWIIIKSPKGWEAILIWLLAAPLIPALDFQPPNVLKAINMYLPLTIISSFGAIKLINLIFRLANRVK</sequence>
<feature type="transmembrane region" description="Helical" evidence="1">
    <location>
        <begin position="5"/>
        <end position="25"/>
    </location>
</feature>
<keyword evidence="1" id="KW-0812">Transmembrane</keyword>
<feature type="transmembrane region" description="Helical" evidence="1">
    <location>
        <begin position="152"/>
        <end position="171"/>
    </location>
</feature>
<gene>
    <name evidence="2" type="ORF">A3H40_02515</name>
</gene>
<feature type="transmembrane region" description="Helical" evidence="1">
    <location>
        <begin position="92"/>
        <end position="115"/>
    </location>
</feature>
<accession>A0A1F5N3L1</accession>
<name>A0A1F5N3L1_9BACT</name>
<dbReference type="AlphaFoldDB" id="A0A1F5N3L1"/>
<comment type="caution">
    <text evidence="2">The sequence shown here is derived from an EMBL/GenBank/DDBJ whole genome shotgun (WGS) entry which is preliminary data.</text>
</comment>